<dbReference type="Gene3D" id="1.20.1250.20">
    <property type="entry name" value="MFS general substrate transporter like domains"/>
    <property type="match status" value="1"/>
</dbReference>
<evidence type="ECO:0000256" key="2">
    <source>
        <dbReference type="ARBA" id="ARBA00022692"/>
    </source>
</evidence>
<dbReference type="EMBL" id="FP929129">
    <property type="protein sequence ID" value="CBX96396.1"/>
    <property type="molecule type" value="Genomic_DNA"/>
</dbReference>
<dbReference type="GO" id="GO:0022857">
    <property type="term" value="F:transmembrane transporter activity"/>
    <property type="evidence" value="ECO:0007669"/>
    <property type="project" value="InterPro"/>
</dbReference>
<evidence type="ECO:0000256" key="6">
    <source>
        <dbReference type="SAM" id="Phobius"/>
    </source>
</evidence>
<dbReference type="Pfam" id="PF07690">
    <property type="entry name" value="MFS_1"/>
    <property type="match status" value="1"/>
</dbReference>
<feature type="transmembrane region" description="Helical" evidence="6">
    <location>
        <begin position="532"/>
        <end position="551"/>
    </location>
</feature>
<dbReference type="VEuPathDB" id="FungiDB:LEMA_P106610.1"/>
<evidence type="ECO:0000256" key="3">
    <source>
        <dbReference type="ARBA" id="ARBA00022989"/>
    </source>
</evidence>
<feature type="transmembrane region" description="Helical" evidence="6">
    <location>
        <begin position="499"/>
        <end position="520"/>
    </location>
</feature>
<protein>
    <submittedName>
        <fullName evidence="7">Similar to tetracycline-efflux transporter</fullName>
    </submittedName>
</protein>
<organism evidence="8">
    <name type="scientific">Leptosphaeria maculans (strain JN3 / isolate v23.1.3 / race Av1-4-5-6-7-8)</name>
    <name type="common">Blackleg fungus</name>
    <name type="synonym">Phoma lingam</name>
    <dbReference type="NCBI Taxonomy" id="985895"/>
    <lineage>
        <taxon>Eukaryota</taxon>
        <taxon>Fungi</taxon>
        <taxon>Dikarya</taxon>
        <taxon>Ascomycota</taxon>
        <taxon>Pezizomycotina</taxon>
        <taxon>Dothideomycetes</taxon>
        <taxon>Pleosporomycetidae</taxon>
        <taxon>Pleosporales</taxon>
        <taxon>Pleosporineae</taxon>
        <taxon>Leptosphaeriaceae</taxon>
        <taxon>Plenodomus</taxon>
        <taxon>Plenodomus lingam/Leptosphaeria maculans species complex</taxon>
    </lineage>
</organism>
<dbReference type="PANTHER" id="PTHR23507:SF40">
    <property type="entry name" value="TETRACYCLINE-EFFLUX TRANSPORTER"/>
    <property type="match status" value="1"/>
</dbReference>
<dbReference type="eggNOG" id="KOG2816">
    <property type="taxonomic scope" value="Eukaryota"/>
</dbReference>
<dbReference type="PANTHER" id="PTHR23507">
    <property type="entry name" value="ZGC:174356"/>
    <property type="match status" value="1"/>
</dbReference>
<feature type="transmembrane region" description="Helical" evidence="6">
    <location>
        <begin position="346"/>
        <end position="370"/>
    </location>
</feature>
<feature type="transmembrane region" description="Helical" evidence="6">
    <location>
        <begin position="233"/>
        <end position="254"/>
    </location>
</feature>
<keyword evidence="2 6" id="KW-0812">Transmembrane</keyword>
<gene>
    <name evidence="7" type="ORF">LEMA_P106610.1</name>
</gene>
<feature type="transmembrane region" description="Helical" evidence="6">
    <location>
        <begin position="382"/>
        <end position="407"/>
    </location>
</feature>
<dbReference type="InterPro" id="IPR011701">
    <property type="entry name" value="MFS"/>
</dbReference>
<keyword evidence="4 6" id="KW-0472">Membrane</keyword>
<feature type="region of interest" description="Disordered" evidence="5">
    <location>
        <begin position="1"/>
        <end position="31"/>
    </location>
</feature>
<name>E4ZYW1_LEPMJ</name>
<reference evidence="8" key="1">
    <citation type="journal article" date="2011" name="Nat. Commun.">
        <title>Effector diversification within compartments of the Leptosphaeria maculans genome affected by Repeat-Induced Point mutations.</title>
        <authorList>
            <person name="Rouxel T."/>
            <person name="Grandaubert J."/>
            <person name="Hane J.K."/>
            <person name="Hoede C."/>
            <person name="van de Wouw A.P."/>
            <person name="Couloux A."/>
            <person name="Dominguez V."/>
            <person name="Anthouard V."/>
            <person name="Bally P."/>
            <person name="Bourras S."/>
            <person name="Cozijnsen A.J."/>
            <person name="Ciuffetti L.M."/>
            <person name="Degrave A."/>
            <person name="Dilmaghani A."/>
            <person name="Duret L."/>
            <person name="Fudal I."/>
            <person name="Goodwin S.B."/>
            <person name="Gout L."/>
            <person name="Glaser N."/>
            <person name="Linglin J."/>
            <person name="Kema G.H.J."/>
            <person name="Lapalu N."/>
            <person name="Lawrence C.B."/>
            <person name="May K."/>
            <person name="Meyer M."/>
            <person name="Ollivier B."/>
            <person name="Poulain J."/>
            <person name="Schoch C.L."/>
            <person name="Simon A."/>
            <person name="Spatafora J.W."/>
            <person name="Stachowiak A."/>
            <person name="Turgeon B.G."/>
            <person name="Tyler B.M."/>
            <person name="Vincent D."/>
            <person name="Weissenbach J."/>
            <person name="Amselem J."/>
            <person name="Quesneville H."/>
            <person name="Oliver R.P."/>
            <person name="Wincker P."/>
            <person name="Balesdent M.-H."/>
            <person name="Howlett B.J."/>
        </authorList>
    </citation>
    <scope>NUCLEOTIDE SEQUENCE [LARGE SCALE GENOMIC DNA]</scope>
    <source>
        <strain evidence="8">JN3 / isolate v23.1.3 / race Av1-4-5-6-7-8</strain>
    </source>
</reference>
<feature type="transmembrane region" description="Helical" evidence="6">
    <location>
        <begin position="195"/>
        <end position="221"/>
    </location>
</feature>
<dbReference type="AlphaFoldDB" id="E4ZYW1"/>
<dbReference type="OrthoDB" id="3026777at2759"/>
<dbReference type="InParanoid" id="E4ZYW1"/>
<keyword evidence="8" id="KW-1185">Reference proteome</keyword>
<feature type="compositionally biased region" description="Basic and acidic residues" evidence="5">
    <location>
        <begin position="10"/>
        <end position="25"/>
    </location>
</feature>
<dbReference type="FunCoup" id="E4ZYW1">
    <property type="interactions" value="78"/>
</dbReference>
<feature type="transmembrane region" description="Helical" evidence="6">
    <location>
        <begin position="266"/>
        <end position="285"/>
    </location>
</feature>
<evidence type="ECO:0000256" key="4">
    <source>
        <dbReference type="ARBA" id="ARBA00023136"/>
    </source>
</evidence>
<keyword evidence="3 6" id="KW-1133">Transmembrane helix</keyword>
<sequence>MSLHTYQRVSDGEHVFEGENNDPPRLDSPTSKSWLKRPSIFWLLPVFLLFNLAMGATAMPRMNVITSLICRNILTEGMETKLQSNDTLQPRHGGGMPSGSGNTSIAAGNYSASAIIIGDYNPQCALKEIESATAMFNLLGNLVAGVIAAVTTPFWGKLSDHFGRVKPLAAATTIMLASESVMVLVAKFPDVLPLGWVYLTFVLEGVSGSFISIMALASSYAADCTKSDDRNVALGWFHGSMFFGMAVGPAFGGFLGMSAGKSNPMLVFYTGLAMRVLGILLLAIVPESLHVQFEDRRSLWVQASQYLHKHSQGSWSEKLGRVNPIHLLAILSPWNNNDDKSAQSNLLALAIINTIVFGAMMGAMNVMMVYSEFRFDWGNKESGVFLSIVNVCRTLATVVVLPLVIMVSRRLSGSKSSSIRHINAAASINNTVGQIDRLDIFLLRISILSDTIGYIGYALSPTGALFTLSGAIASFGAIGLATSEASMTKLLPPSRTGELLGALGFLQAMARIIAPTVVGLTYSWTTESMPQLVFWGIAVCFGIAGLLTVALKAGKAYLVSRGEEEGESMEPLQAGKRYDDTD</sequence>
<dbReference type="HOGENOM" id="CLU_017517_0_0_1"/>
<dbReference type="SUPFAM" id="SSF103473">
    <property type="entry name" value="MFS general substrate transporter"/>
    <property type="match status" value="1"/>
</dbReference>
<evidence type="ECO:0000313" key="7">
    <source>
        <dbReference type="EMBL" id="CBX96396.1"/>
    </source>
</evidence>
<feature type="transmembrane region" description="Helical" evidence="6">
    <location>
        <begin position="40"/>
        <end position="59"/>
    </location>
</feature>
<evidence type="ECO:0000256" key="5">
    <source>
        <dbReference type="SAM" id="MobiDB-lite"/>
    </source>
</evidence>
<comment type="subcellular location">
    <subcellularLocation>
        <location evidence="1">Membrane</location>
        <topology evidence="1">Multi-pass membrane protein</topology>
    </subcellularLocation>
</comment>
<dbReference type="Proteomes" id="UP000002668">
    <property type="component" value="Genome"/>
</dbReference>
<accession>E4ZYW1</accession>
<dbReference type="InterPro" id="IPR036259">
    <property type="entry name" value="MFS_trans_sf"/>
</dbReference>
<proteinExistence type="predicted"/>
<dbReference type="OMA" id="KRSECGN"/>
<dbReference type="GeneID" id="13290088"/>
<dbReference type="RefSeq" id="XP_003839875.1">
    <property type="nucleotide sequence ID" value="XM_003839827.1"/>
</dbReference>
<evidence type="ECO:0000256" key="1">
    <source>
        <dbReference type="ARBA" id="ARBA00004141"/>
    </source>
</evidence>
<feature type="transmembrane region" description="Helical" evidence="6">
    <location>
        <begin position="465"/>
        <end position="487"/>
    </location>
</feature>
<dbReference type="GO" id="GO:0016020">
    <property type="term" value="C:membrane"/>
    <property type="evidence" value="ECO:0007669"/>
    <property type="project" value="UniProtKB-SubCell"/>
</dbReference>
<feature type="transmembrane region" description="Helical" evidence="6">
    <location>
        <begin position="135"/>
        <end position="156"/>
    </location>
</feature>
<feature type="transmembrane region" description="Helical" evidence="6">
    <location>
        <begin position="441"/>
        <end position="459"/>
    </location>
</feature>
<evidence type="ECO:0000313" key="8">
    <source>
        <dbReference type="Proteomes" id="UP000002668"/>
    </source>
</evidence>